<dbReference type="Proteomes" id="UP000479710">
    <property type="component" value="Unassembled WGS sequence"/>
</dbReference>
<dbReference type="EMBL" id="SPHZ02000011">
    <property type="protein sequence ID" value="KAF0891034.1"/>
    <property type="molecule type" value="Genomic_DNA"/>
</dbReference>
<sequence length="219" mass="25291">MDNAMLLLVAILFFWAKSASLLNRWVIPDNLAAEQHARPEFPGRWGRGTWYTTCERFLQGGDENVPAFPGQMGMMPLPPLPKLEVSDAVVEKAADQALVWINREPLLSYEDGDKEEFLEEMREIKPQQTLPWIIMGDFNIIYEARDKSNLNLNRRLKGRVRATINNLELKDIKLQNRRFTWTNEQQNTILCKLDRMMCIAEADIAEPCPHPSLVTAPYY</sequence>
<dbReference type="OrthoDB" id="691898at2759"/>
<protein>
    <recommendedName>
        <fullName evidence="4">Endonuclease/exonuclease/phosphatase domain-containing protein</fullName>
    </recommendedName>
</protein>
<feature type="chain" id="PRO_5026288498" description="Endonuclease/exonuclease/phosphatase domain-containing protein" evidence="1">
    <location>
        <begin position="21"/>
        <end position="219"/>
    </location>
</feature>
<keyword evidence="1" id="KW-0732">Signal</keyword>
<dbReference type="InterPro" id="IPR036691">
    <property type="entry name" value="Endo/exonu/phosph_ase_sf"/>
</dbReference>
<comment type="caution">
    <text evidence="2">The sequence shown here is derived from an EMBL/GenBank/DDBJ whole genome shotgun (WGS) entry which is preliminary data.</text>
</comment>
<dbReference type="SUPFAM" id="SSF56219">
    <property type="entry name" value="DNase I-like"/>
    <property type="match status" value="1"/>
</dbReference>
<gene>
    <name evidence="2" type="ORF">E2562_005127</name>
</gene>
<dbReference type="Gene3D" id="3.60.10.10">
    <property type="entry name" value="Endonuclease/exonuclease/phosphatase"/>
    <property type="match status" value="1"/>
</dbReference>
<reference evidence="2 3" key="1">
    <citation type="submission" date="2019-11" db="EMBL/GenBank/DDBJ databases">
        <title>Whole genome sequence of Oryza granulata.</title>
        <authorList>
            <person name="Li W."/>
        </authorList>
    </citation>
    <scope>NUCLEOTIDE SEQUENCE [LARGE SCALE GENOMIC DNA]</scope>
    <source>
        <strain evidence="3">cv. Menghai</strain>
        <tissue evidence="2">Leaf</tissue>
    </source>
</reference>
<evidence type="ECO:0000313" key="3">
    <source>
        <dbReference type="Proteomes" id="UP000479710"/>
    </source>
</evidence>
<dbReference type="AlphaFoldDB" id="A0A6G1BTN5"/>
<evidence type="ECO:0000256" key="1">
    <source>
        <dbReference type="SAM" id="SignalP"/>
    </source>
</evidence>
<organism evidence="2 3">
    <name type="scientific">Oryza meyeriana var. granulata</name>
    <dbReference type="NCBI Taxonomy" id="110450"/>
    <lineage>
        <taxon>Eukaryota</taxon>
        <taxon>Viridiplantae</taxon>
        <taxon>Streptophyta</taxon>
        <taxon>Embryophyta</taxon>
        <taxon>Tracheophyta</taxon>
        <taxon>Spermatophyta</taxon>
        <taxon>Magnoliopsida</taxon>
        <taxon>Liliopsida</taxon>
        <taxon>Poales</taxon>
        <taxon>Poaceae</taxon>
        <taxon>BOP clade</taxon>
        <taxon>Oryzoideae</taxon>
        <taxon>Oryzeae</taxon>
        <taxon>Oryzinae</taxon>
        <taxon>Oryza</taxon>
        <taxon>Oryza meyeriana</taxon>
    </lineage>
</organism>
<name>A0A6G1BTN5_9ORYZ</name>
<keyword evidence="3" id="KW-1185">Reference proteome</keyword>
<feature type="signal peptide" evidence="1">
    <location>
        <begin position="1"/>
        <end position="20"/>
    </location>
</feature>
<accession>A0A6G1BTN5</accession>
<evidence type="ECO:0000313" key="2">
    <source>
        <dbReference type="EMBL" id="KAF0891034.1"/>
    </source>
</evidence>
<proteinExistence type="predicted"/>
<evidence type="ECO:0008006" key="4">
    <source>
        <dbReference type="Google" id="ProtNLM"/>
    </source>
</evidence>